<dbReference type="Gene3D" id="3.90.190.10">
    <property type="entry name" value="Protein tyrosine phosphatase superfamily"/>
    <property type="match status" value="1"/>
</dbReference>
<proteinExistence type="predicted"/>
<dbReference type="EMBL" id="BDOQ01000007">
    <property type="protein sequence ID" value="GBG14284.1"/>
    <property type="molecule type" value="Genomic_DNA"/>
</dbReference>
<evidence type="ECO:0000313" key="2">
    <source>
        <dbReference type="Proteomes" id="UP000245081"/>
    </source>
</evidence>
<dbReference type="OrthoDB" id="8722946at2"/>
<dbReference type="InterPro" id="IPR029021">
    <property type="entry name" value="Prot-tyrosine_phosphatase-like"/>
</dbReference>
<sequence length="169" mass="18432">MSKPGPILVLSRLKAEQYTPSADAVCVSITNPRQSPAALAGWSDLLRLGFHDTDRKGGNFVTMSLGHAGEFLRFCQRHKAHPLMVHCEAGASRSVAAGLFAAAWMGRQLELTATDVLAPNPWVIRMLRLAGVFYAIKWVDSNLLKVSLLGPLAFRYTVLPPAIADTYLD</sequence>
<gene>
    <name evidence="1" type="ORF">NMK_1850</name>
</gene>
<accession>A0A2R5FCB8</accession>
<protein>
    <submittedName>
        <fullName evidence="1">Argininosuccinate synthase</fullName>
    </submittedName>
</protein>
<keyword evidence="2" id="KW-1185">Reference proteome</keyword>
<dbReference type="AlphaFoldDB" id="A0A2R5FCB8"/>
<dbReference type="SUPFAM" id="SSF52799">
    <property type="entry name" value="(Phosphotyrosine protein) phosphatases II"/>
    <property type="match status" value="1"/>
</dbReference>
<evidence type="ECO:0000313" key="1">
    <source>
        <dbReference type="EMBL" id="GBG14284.1"/>
    </source>
</evidence>
<reference evidence="1 2" key="1">
    <citation type="journal article" date="2018" name="Environ. Microbiol.">
        <title>Isolation and genomic characterization of Novimethylophilus kurashikiensis gen. nov. sp. nov., a new lanthanide-dependent methylotrophic species of Methylophilaceae.</title>
        <authorList>
            <person name="Lv H."/>
            <person name="Sahin N."/>
            <person name="Tani A."/>
        </authorList>
    </citation>
    <scope>NUCLEOTIDE SEQUENCE [LARGE SCALE GENOMIC DNA]</scope>
    <source>
        <strain evidence="1 2">La2-4</strain>
    </source>
</reference>
<organism evidence="1 2">
    <name type="scientific">Novimethylophilus kurashikiensis</name>
    <dbReference type="NCBI Taxonomy" id="1825523"/>
    <lineage>
        <taxon>Bacteria</taxon>
        <taxon>Pseudomonadati</taxon>
        <taxon>Pseudomonadota</taxon>
        <taxon>Betaproteobacteria</taxon>
        <taxon>Nitrosomonadales</taxon>
        <taxon>Methylophilaceae</taxon>
        <taxon>Novimethylophilus</taxon>
    </lineage>
</organism>
<name>A0A2R5FCB8_9PROT</name>
<dbReference type="RefSeq" id="WP_146187155.1">
    <property type="nucleotide sequence ID" value="NZ_BDOQ01000007.1"/>
</dbReference>
<comment type="caution">
    <text evidence="1">The sequence shown here is derived from an EMBL/GenBank/DDBJ whole genome shotgun (WGS) entry which is preliminary data.</text>
</comment>
<dbReference type="Proteomes" id="UP000245081">
    <property type="component" value="Unassembled WGS sequence"/>
</dbReference>